<gene>
    <name evidence="2" type="ORF">METZ01_LOCUS255556</name>
</gene>
<evidence type="ECO:0000313" key="2">
    <source>
        <dbReference type="EMBL" id="SVC02702.1"/>
    </source>
</evidence>
<dbReference type="AntiFam" id="ANF00012">
    <property type="entry name" value="tRNA translation"/>
</dbReference>
<protein>
    <submittedName>
        <fullName evidence="2">Uncharacterized protein</fullName>
    </submittedName>
</protein>
<organism evidence="2">
    <name type="scientific">marine metagenome</name>
    <dbReference type="NCBI Taxonomy" id="408172"/>
    <lineage>
        <taxon>unclassified sequences</taxon>
        <taxon>metagenomes</taxon>
        <taxon>ecological metagenomes</taxon>
    </lineage>
</organism>
<accession>A0A382IU13</accession>
<feature type="non-terminal residue" evidence="2">
    <location>
        <position position="41"/>
    </location>
</feature>
<sequence>MEMMGPYFTTSSALVCSQRGKGGSGADSRTRTCDLWINSPP</sequence>
<proteinExistence type="predicted"/>
<dbReference type="AlphaFoldDB" id="A0A382IU13"/>
<dbReference type="EMBL" id="UINC01069373">
    <property type="protein sequence ID" value="SVC02702.1"/>
    <property type="molecule type" value="Genomic_DNA"/>
</dbReference>
<evidence type="ECO:0000256" key="1">
    <source>
        <dbReference type="SAM" id="MobiDB-lite"/>
    </source>
</evidence>
<reference evidence="2" key="1">
    <citation type="submission" date="2018-05" db="EMBL/GenBank/DDBJ databases">
        <authorList>
            <person name="Lanie J.A."/>
            <person name="Ng W.-L."/>
            <person name="Kazmierczak K.M."/>
            <person name="Andrzejewski T.M."/>
            <person name="Davidsen T.M."/>
            <person name="Wayne K.J."/>
            <person name="Tettelin H."/>
            <person name="Glass J.I."/>
            <person name="Rusch D."/>
            <person name="Podicherti R."/>
            <person name="Tsui H.-C.T."/>
            <person name="Winkler M.E."/>
        </authorList>
    </citation>
    <scope>NUCLEOTIDE SEQUENCE</scope>
</reference>
<feature type="region of interest" description="Disordered" evidence="1">
    <location>
        <begin position="18"/>
        <end position="41"/>
    </location>
</feature>
<name>A0A382IU13_9ZZZZ</name>